<keyword evidence="5 8" id="KW-0963">Cytoplasm</keyword>
<accession>A0A556MK03</accession>
<dbReference type="GO" id="GO:0045936">
    <property type="term" value="P:negative regulation of phosphate metabolic process"/>
    <property type="evidence" value="ECO:0007669"/>
    <property type="project" value="InterPro"/>
</dbReference>
<dbReference type="Gene3D" id="1.20.58.220">
    <property type="entry name" value="Phosphate transport system protein phou homolog 2, domain 2"/>
    <property type="match status" value="1"/>
</dbReference>
<gene>
    <name evidence="10" type="primary">phoU</name>
    <name evidence="10" type="ORF">FO440_10760</name>
</gene>
<reference evidence="10 11" key="1">
    <citation type="submission" date="2019-07" db="EMBL/GenBank/DDBJ databases">
        <authorList>
            <person name="Huq M.A."/>
        </authorList>
    </citation>
    <scope>NUCLEOTIDE SEQUENCE [LARGE SCALE GENOMIC DNA]</scope>
    <source>
        <strain evidence="10 11">MAH-19</strain>
    </source>
</reference>
<dbReference type="NCBIfam" id="TIGR02135">
    <property type="entry name" value="phoU_full"/>
    <property type="match status" value="1"/>
</dbReference>
<dbReference type="PANTHER" id="PTHR42930">
    <property type="entry name" value="PHOSPHATE-SPECIFIC TRANSPORT SYSTEM ACCESSORY PROTEIN PHOU"/>
    <property type="match status" value="1"/>
</dbReference>
<evidence type="ECO:0000256" key="3">
    <source>
        <dbReference type="ARBA" id="ARBA00011738"/>
    </source>
</evidence>
<comment type="similarity">
    <text evidence="2 8">Belongs to the PhoU family.</text>
</comment>
<dbReference type="InterPro" id="IPR026022">
    <property type="entry name" value="PhoU_dom"/>
</dbReference>
<feature type="domain" description="PhoU" evidence="9">
    <location>
        <begin position="121"/>
        <end position="205"/>
    </location>
</feature>
<feature type="domain" description="PhoU" evidence="9">
    <location>
        <begin position="18"/>
        <end position="102"/>
    </location>
</feature>
<evidence type="ECO:0000256" key="2">
    <source>
        <dbReference type="ARBA" id="ARBA00008107"/>
    </source>
</evidence>
<evidence type="ECO:0000256" key="1">
    <source>
        <dbReference type="ARBA" id="ARBA00004496"/>
    </source>
</evidence>
<dbReference type="OrthoDB" id="9814256at2"/>
<dbReference type="EMBL" id="VLPK01000002">
    <property type="protein sequence ID" value="TSJ40238.1"/>
    <property type="molecule type" value="Genomic_DNA"/>
</dbReference>
<dbReference type="FunFam" id="1.20.58.220:FF:000004">
    <property type="entry name" value="Phosphate-specific transport system accessory protein PhoU"/>
    <property type="match status" value="1"/>
</dbReference>
<name>A0A556MK03_9SPHI</name>
<comment type="caution">
    <text evidence="10">The sequence shown here is derived from an EMBL/GenBank/DDBJ whole genome shotgun (WGS) entry which is preliminary data.</text>
</comment>
<evidence type="ECO:0000256" key="7">
    <source>
        <dbReference type="ARBA" id="ARBA00056181"/>
    </source>
</evidence>
<dbReference type="PIRSF" id="PIRSF003107">
    <property type="entry name" value="PhoU"/>
    <property type="match status" value="1"/>
</dbReference>
<evidence type="ECO:0000256" key="6">
    <source>
        <dbReference type="ARBA" id="ARBA00022592"/>
    </source>
</evidence>
<evidence type="ECO:0000256" key="8">
    <source>
        <dbReference type="PIRNR" id="PIRNR003107"/>
    </source>
</evidence>
<protein>
    <recommendedName>
        <fullName evidence="8">Phosphate-specific transport system accessory protein PhoU</fullName>
    </recommendedName>
</protein>
<dbReference type="InterPro" id="IPR028366">
    <property type="entry name" value="PhoU"/>
</dbReference>
<evidence type="ECO:0000259" key="9">
    <source>
        <dbReference type="Pfam" id="PF01895"/>
    </source>
</evidence>
<dbReference type="RefSeq" id="WP_144248276.1">
    <property type="nucleotide sequence ID" value="NZ_VLPK01000002.1"/>
</dbReference>
<sequence length="229" mass="25918">MTPLENELTALKKELVSMWILVQSQLNKSKEAMVNFDKDLAREVLVKEKRVNSYELKIDRDCENIFALHCPVAIDLRFLLAALKINTNLERIGDIAAGIALYVVESTVNFDLKALDNTEVIRMYDEAINILLDTRTAFEKEDTVLARSIFKRDDVLDDINMAAPETVGELIKADISSLPEALYILSVIRKLERVGDQAKNIAEEIIFYVEAKILKHFESSQSGELGIED</sequence>
<dbReference type="Proteomes" id="UP000318733">
    <property type="component" value="Unassembled WGS sequence"/>
</dbReference>
<comment type="function">
    <text evidence="7 8">Plays a role in the regulation of phosphate uptake.</text>
</comment>
<dbReference type="GO" id="GO:0006817">
    <property type="term" value="P:phosphate ion transport"/>
    <property type="evidence" value="ECO:0007669"/>
    <property type="project" value="UniProtKB-KW"/>
</dbReference>
<keyword evidence="11" id="KW-1185">Reference proteome</keyword>
<evidence type="ECO:0000256" key="5">
    <source>
        <dbReference type="ARBA" id="ARBA00022490"/>
    </source>
</evidence>
<comment type="subcellular location">
    <subcellularLocation>
        <location evidence="1 8">Cytoplasm</location>
    </subcellularLocation>
</comment>
<evidence type="ECO:0000256" key="4">
    <source>
        <dbReference type="ARBA" id="ARBA00022448"/>
    </source>
</evidence>
<dbReference type="GO" id="GO:0030643">
    <property type="term" value="P:intracellular phosphate ion homeostasis"/>
    <property type="evidence" value="ECO:0007669"/>
    <property type="project" value="InterPro"/>
</dbReference>
<dbReference type="SUPFAM" id="SSF109755">
    <property type="entry name" value="PhoU-like"/>
    <property type="match status" value="1"/>
</dbReference>
<dbReference type="AlphaFoldDB" id="A0A556MK03"/>
<dbReference type="Pfam" id="PF01895">
    <property type="entry name" value="PhoU"/>
    <property type="match status" value="2"/>
</dbReference>
<evidence type="ECO:0000313" key="10">
    <source>
        <dbReference type="EMBL" id="TSJ40238.1"/>
    </source>
</evidence>
<dbReference type="GO" id="GO:0005737">
    <property type="term" value="C:cytoplasm"/>
    <property type="evidence" value="ECO:0007669"/>
    <property type="project" value="UniProtKB-SubCell"/>
</dbReference>
<organism evidence="10 11">
    <name type="scientific">Mucilaginibacter corticis</name>
    <dbReference type="NCBI Taxonomy" id="2597670"/>
    <lineage>
        <taxon>Bacteria</taxon>
        <taxon>Pseudomonadati</taxon>
        <taxon>Bacteroidota</taxon>
        <taxon>Sphingobacteriia</taxon>
        <taxon>Sphingobacteriales</taxon>
        <taxon>Sphingobacteriaceae</taxon>
        <taxon>Mucilaginibacter</taxon>
    </lineage>
</organism>
<proteinExistence type="inferred from homology"/>
<dbReference type="InterPro" id="IPR038078">
    <property type="entry name" value="PhoU-like_sf"/>
</dbReference>
<comment type="subunit">
    <text evidence="3 8">Homodimer.</text>
</comment>
<keyword evidence="4 8" id="KW-0813">Transport</keyword>
<evidence type="ECO:0000313" key="11">
    <source>
        <dbReference type="Proteomes" id="UP000318733"/>
    </source>
</evidence>
<keyword evidence="6 8" id="KW-0592">Phosphate transport</keyword>
<dbReference type="PANTHER" id="PTHR42930:SF3">
    <property type="entry name" value="PHOSPHATE-SPECIFIC TRANSPORT SYSTEM ACCESSORY PROTEIN PHOU"/>
    <property type="match status" value="1"/>
</dbReference>